<organism evidence="1 2">
    <name type="scientific">Pseudolycoriella hygida</name>
    <dbReference type="NCBI Taxonomy" id="35572"/>
    <lineage>
        <taxon>Eukaryota</taxon>
        <taxon>Metazoa</taxon>
        <taxon>Ecdysozoa</taxon>
        <taxon>Arthropoda</taxon>
        <taxon>Hexapoda</taxon>
        <taxon>Insecta</taxon>
        <taxon>Pterygota</taxon>
        <taxon>Neoptera</taxon>
        <taxon>Endopterygota</taxon>
        <taxon>Diptera</taxon>
        <taxon>Nematocera</taxon>
        <taxon>Sciaroidea</taxon>
        <taxon>Sciaridae</taxon>
        <taxon>Pseudolycoriella</taxon>
    </lineage>
</organism>
<proteinExistence type="predicted"/>
<reference evidence="1" key="1">
    <citation type="submission" date="2022-07" db="EMBL/GenBank/DDBJ databases">
        <authorList>
            <person name="Trinca V."/>
            <person name="Uliana J.V.C."/>
            <person name="Torres T.T."/>
            <person name="Ward R.J."/>
            <person name="Monesi N."/>
        </authorList>
    </citation>
    <scope>NUCLEOTIDE SEQUENCE</scope>
    <source>
        <strain evidence="1">HSMRA1968</strain>
        <tissue evidence="1">Whole embryos</tissue>
    </source>
</reference>
<name>A0A9Q0MWY5_9DIPT</name>
<dbReference type="AlphaFoldDB" id="A0A9Q0MWY5"/>
<evidence type="ECO:0000313" key="1">
    <source>
        <dbReference type="EMBL" id="KAJ6639473.1"/>
    </source>
</evidence>
<keyword evidence="2" id="KW-1185">Reference proteome</keyword>
<dbReference type="Proteomes" id="UP001151699">
    <property type="component" value="Chromosome X"/>
</dbReference>
<sequence>MSSMKVLGEIKLSINDGGGGYAN</sequence>
<protein>
    <submittedName>
        <fullName evidence="1">Uncharacterized protein</fullName>
    </submittedName>
</protein>
<gene>
    <name evidence="1" type="ORF">Bhyg_12218</name>
</gene>
<comment type="caution">
    <text evidence="1">The sequence shown here is derived from an EMBL/GenBank/DDBJ whole genome shotgun (WGS) entry which is preliminary data.</text>
</comment>
<evidence type="ECO:0000313" key="2">
    <source>
        <dbReference type="Proteomes" id="UP001151699"/>
    </source>
</evidence>
<accession>A0A9Q0MWY5</accession>
<dbReference type="EMBL" id="WJQU01000003">
    <property type="protein sequence ID" value="KAJ6639473.1"/>
    <property type="molecule type" value="Genomic_DNA"/>
</dbReference>